<accession>A0A8T2N217</accession>
<reference evidence="2" key="1">
    <citation type="thesis" date="2021" institute="BYU ScholarsArchive" country="Provo, UT, USA">
        <title>Applications of and Algorithms for Genome Assembly and Genomic Analyses with an Emphasis on Marine Teleosts.</title>
        <authorList>
            <person name="Pickett B.D."/>
        </authorList>
    </citation>
    <scope>NUCLEOTIDE SEQUENCE</scope>
    <source>
        <strain evidence="2">HI-2016</strain>
    </source>
</reference>
<organism evidence="2 3">
    <name type="scientific">Albula glossodonta</name>
    <name type="common">roundjaw bonefish</name>
    <dbReference type="NCBI Taxonomy" id="121402"/>
    <lineage>
        <taxon>Eukaryota</taxon>
        <taxon>Metazoa</taxon>
        <taxon>Chordata</taxon>
        <taxon>Craniata</taxon>
        <taxon>Vertebrata</taxon>
        <taxon>Euteleostomi</taxon>
        <taxon>Actinopterygii</taxon>
        <taxon>Neopterygii</taxon>
        <taxon>Teleostei</taxon>
        <taxon>Albuliformes</taxon>
        <taxon>Albulidae</taxon>
        <taxon>Albula</taxon>
    </lineage>
</organism>
<feature type="compositionally biased region" description="Polar residues" evidence="1">
    <location>
        <begin position="39"/>
        <end position="54"/>
    </location>
</feature>
<protein>
    <submittedName>
        <fullName evidence="2">Uncharacterized protein</fullName>
    </submittedName>
</protein>
<name>A0A8T2N217_9TELE</name>
<feature type="non-terminal residue" evidence="2">
    <location>
        <position position="142"/>
    </location>
</feature>
<evidence type="ECO:0000256" key="1">
    <source>
        <dbReference type="SAM" id="MobiDB-lite"/>
    </source>
</evidence>
<keyword evidence="3" id="KW-1185">Reference proteome</keyword>
<dbReference type="Proteomes" id="UP000824540">
    <property type="component" value="Unassembled WGS sequence"/>
</dbReference>
<comment type="caution">
    <text evidence="2">The sequence shown here is derived from an EMBL/GenBank/DDBJ whole genome shotgun (WGS) entry which is preliminary data.</text>
</comment>
<feature type="compositionally biased region" description="Basic and acidic residues" evidence="1">
    <location>
        <begin position="1"/>
        <end position="10"/>
    </location>
</feature>
<proteinExistence type="predicted"/>
<dbReference type="EMBL" id="JAFBMS010000521">
    <property type="protein sequence ID" value="KAG9330617.1"/>
    <property type="molecule type" value="Genomic_DNA"/>
</dbReference>
<evidence type="ECO:0000313" key="3">
    <source>
        <dbReference type="Proteomes" id="UP000824540"/>
    </source>
</evidence>
<sequence>NAPPCEDHSGSLRTGISHGLSALQPAKTEQGDSTPPPVSHNTHQPGNLSHSQATGRREGRQKSGHQEAEPQVRPGLQANPSGACDTPPMKCDCFSAYLCLIGGVSQVKFWRLEGSGFNGLGHSPGLVCAWLTQSILGLKGTE</sequence>
<evidence type="ECO:0000313" key="2">
    <source>
        <dbReference type="EMBL" id="KAG9330617.1"/>
    </source>
</evidence>
<gene>
    <name evidence="2" type="ORF">JZ751_023701</name>
</gene>
<feature type="compositionally biased region" description="Basic and acidic residues" evidence="1">
    <location>
        <begin position="55"/>
        <end position="70"/>
    </location>
</feature>
<dbReference type="AlphaFoldDB" id="A0A8T2N217"/>
<feature type="region of interest" description="Disordered" evidence="1">
    <location>
        <begin position="1"/>
        <end position="81"/>
    </location>
</feature>